<reference evidence="3 4" key="1">
    <citation type="submission" date="2024-07" db="EMBL/GenBank/DDBJ databases">
        <title>Uliginosibacterium flavum JJ3220;KACC:17644.</title>
        <authorList>
            <person name="Kim M.K."/>
        </authorList>
    </citation>
    <scope>NUCLEOTIDE SEQUENCE [LARGE SCALE GENOMIC DNA]</scope>
    <source>
        <strain evidence="3 4">KACC:17644</strain>
    </source>
</reference>
<evidence type="ECO:0000313" key="3">
    <source>
        <dbReference type="EMBL" id="MET7015025.1"/>
    </source>
</evidence>
<keyword evidence="4" id="KW-1185">Reference proteome</keyword>
<name>A0ABV2TM89_9RHOO</name>
<evidence type="ECO:0000256" key="2">
    <source>
        <dbReference type="SAM" id="Phobius"/>
    </source>
</evidence>
<feature type="coiled-coil region" evidence="1">
    <location>
        <begin position="185"/>
        <end position="263"/>
    </location>
</feature>
<sequence length="275" mass="30747">MSEFDSSDTEQPSYLKELLFSQSNVLSVLAGTALAIALSFPFGAKGFILPMIGVGTLEALAALFIPTLPSFRSKVDARLRAEKRNELIAHLRGQIEEVVSQGHANWSIFERLQEKTRALRELQAVRGERAISERDVERVADAAVQFLSNWLVAISIESRLKTLNRKDLEVRRSEVGDRLTEDPSNSSLKRALRDIEELLERRERLINRRAAVEAGILALPDAVEEIMNAALTSRGADDASQRLQEAVNRLHEEEEAEALLEQELKLPNLASKQRA</sequence>
<evidence type="ECO:0000313" key="4">
    <source>
        <dbReference type="Proteomes" id="UP001549691"/>
    </source>
</evidence>
<dbReference type="Proteomes" id="UP001549691">
    <property type="component" value="Unassembled WGS sequence"/>
</dbReference>
<proteinExistence type="predicted"/>
<keyword evidence="1" id="KW-0175">Coiled coil</keyword>
<dbReference type="RefSeq" id="WP_354601488.1">
    <property type="nucleotide sequence ID" value="NZ_JBEWZI010000012.1"/>
</dbReference>
<gene>
    <name evidence="3" type="ORF">ABXR19_12550</name>
</gene>
<comment type="caution">
    <text evidence="3">The sequence shown here is derived from an EMBL/GenBank/DDBJ whole genome shotgun (WGS) entry which is preliminary data.</text>
</comment>
<keyword evidence="2" id="KW-0472">Membrane</keyword>
<accession>A0ABV2TM89</accession>
<keyword evidence="2" id="KW-1133">Transmembrane helix</keyword>
<keyword evidence="2" id="KW-0812">Transmembrane</keyword>
<evidence type="ECO:0000256" key="1">
    <source>
        <dbReference type="SAM" id="Coils"/>
    </source>
</evidence>
<feature type="transmembrane region" description="Helical" evidence="2">
    <location>
        <begin position="20"/>
        <end position="40"/>
    </location>
</feature>
<organism evidence="3 4">
    <name type="scientific">Uliginosibacterium flavum</name>
    <dbReference type="NCBI Taxonomy" id="1396831"/>
    <lineage>
        <taxon>Bacteria</taxon>
        <taxon>Pseudomonadati</taxon>
        <taxon>Pseudomonadota</taxon>
        <taxon>Betaproteobacteria</taxon>
        <taxon>Rhodocyclales</taxon>
        <taxon>Zoogloeaceae</taxon>
        <taxon>Uliginosibacterium</taxon>
    </lineage>
</organism>
<feature type="transmembrane region" description="Helical" evidence="2">
    <location>
        <begin position="47"/>
        <end position="65"/>
    </location>
</feature>
<protein>
    <submittedName>
        <fullName evidence="3">Uncharacterized protein</fullName>
    </submittedName>
</protein>
<dbReference type="EMBL" id="JBEWZI010000012">
    <property type="protein sequence ID" value="MET7015025.1"/>
    <property type="molecule type" value="Genomic_DNA"/>
</dbReference>